<dbReference type="EMBL" id="CAUYUJ010014427">
    <property type="protein sequence ID" value="CAK0841087.1"/>
    <property type="molecule type" value="Genomic_DNA"/>
</dbReference>
<accession>A0ABN9T7S9</accession>
<dbReference type="InterPro" id="IPR036322">
    <property type="entry name" value="WD40_repeat_dom_sf"/>
</dbReference>
<dbReference type="Pfam" id="PF00400">
    <property type="entry name" value="WD40"/>
    <property type="match status" value="3"/>
</dbReference>
<sequence length="197" mass="19509">MMSVHVRAALSGEHLGTVAVGAADTAGSLRRAVVGAGLAGGSGAAGVRLVFGPGALADHEPLASAGLRGGSTVLLALAPRGGLVATASQDGTARVWSASDAACLAELRGHRGGVNHAAFSGDAAHLVTASADGQARLWRLEDGSCPVVFAGHHEPVNTARLSPDGSLVLTASDDGTARLWRAEDGTCLHASRATPSA</sequence>
<dbReference type="InterPro" id="IPR001680">
    <property type="entry name" value="WD40_rpt"/>
</dbReference>
<keyword evidence="1 3" id="KW-0853">WD repeat</keyword>
<dbReference type="PROSITE" id="PS50053">
    <property type="entry name" value="UBIQUITIN_2"/>
    <property type="match status" value="1"/>
</dbReference>
<keyword evidence="6" id="KW-1185">Reference proteome</keyword>
<organism evidence="5 6">
    <name type="scientific">Prorocentrum cordatum</name>
    <dbReference type="NCBI Taxonomy" id="2364126"/>
    <lineage>
        <taxon>Eukaryota</taxon>
        <taxon>Sar</taxon>
        <taxon>Alveolata</taxon>
        <taxon>Dinophyceae</taxon>
        <taxon>Prorocentrales</taxon>
        <taxon>Prorocentraceae</taxon>
        <taxon>Prorocentrum</taxon>
    </lineage>
</organism>
<evidence type="ECO:0000259" key="4">
    <source>
        <dbReference type="PROSITE" id="PS50053"/>
    </source>
</evidence>
<protein>
    <recommendedName>
        <fullName evidence="4">Ubiquitin-like domain-containing protein</fullName>
    </recommendedName>
</protein>
<keyword evidence="2" id="KW-0677">Repeat</keyword>
<name>A0ABN9T7S9_9DINO</name>
<gene>
    <name evidence="5" type="ORF">PCOR1329_LOCUS36378</name>
</gene>
<dbReference type="SUPFAM" id="SSF50978">
    <property type="entry name" value="WD40 repeat-like"/>
    <property type="match status" value="1"/>
</dbReference>
<proteinExistence type="predicted"/>
<comment type="caution">
    <text evidence="5">The sequence shown here is derived from an EMBL/GenBank/DDBJ whole genome shotgun (WGS) entry which is preliminary data.</text>
</comment>
<dbReference type="SUPFAM" id="SSF54236">
    <property type="entry name" value="Ubiquitin-like"/>
    <property type="match status" value="1"/>
</dbReference>
<feature type="repeat" description="WD" evidence="3">
    <location>
        <begin position="75"/>
        <end position="106"/>
    </location>
</feature>
<evidence type="ECO:0000256" key="3">
    <source>
        <dbReference type="PROSITE-ProRule" id="PRU00221"/>
    </source>
</evidence>
<dbReference type="Gene3D" id="2.130.10.10">
    <property type="entry name" value="YVTN repeat-like/Quinoprotein amine dehydrogenase"/>
    <property type="match status" value="1"/>
</dbReference>
<feature type="repeat" description="WD" evidence="3">
    <location>
        <begin position="149"/>
        <end position="190"/>
    </location>
</feature>
<evidence type="ECO:0000256" key="2">
    <source>
        <dbReference type="ARBA" id="ARBA00022737"/>
    </source>
</evidence>
<dbReference type="InterPro" id="IPR015943">
    <property type="entry name" value="WD40/YVTN_repeat-like_dom_sf"/>
</dbReference>
<reference evidence="5" key="1">
    <citation type="submission" date="2023-10" db="EMBL/GenBank/DDBJ databases">
        <authorList>
            <person name="Chen Y."/>
            <person name="Shah S."/>
            <person name="Dougan E. K."/>
            <person name="Thang M."/>
            <person name="Chan C."/>
        </authorList>
    </citation>
    <scope>NUCLEOTIDE SEQUENCE [LARGE SCALE GENOMIC DNA]</scope>
</reference>
<evidence type="ECO:0000313" key="6">
    <source>
        <dbReference type="Proteomes" id="UP001189429"/>
    </source>
</evidence>
<dbReference type="SMART" id="SM00320">
    <property type="entry name" value="WD40"/>
    <property type="match status" value="3"/>
</dbReference>
<evidence type="ECO:0000256" key="1">
    <source>
        <dbReference type="ARBA" id="ARBA00022574"/>
    </source>
</evidence>
<feature type="repeat" description="WD" evidence="3">
    <location>
        <begin position="107"/>
        <end position="148"/>
    </location>
</feature>
<evidence type="ECO:0000313" key="5">
    <source>
        <dbReference type="EMBL" id="CAK0841087.1"/>
    </source>
</evidence>
<dbReference type="PRINTS" id="PR00320">
    <property type="entry name" value="GPROTEINBRPT"/>
</dbReference>
<dbReference type="InterPro" id="IPR029071">
    <property type="entry name" value="Ubiquitin-like_domsf"/>
</dbReference>
<dbReference type="PANTHER" id="PTHR19879">
    <property type="entry name" value="TRANSCRIPTION INITIATION FACTOR TFIID"/>
    <property type="match status" value="1"/>
</dbReference>
<dbReference type="InterPro" id="IPR020472">
    <property type="entry name" value="WD40_PAC1"/>
</dbReference>
<dbReference type="PROSITE" id="PS50294">
    <property type="entry name" value="WD_REPEATS_REGION"/>
    <property type="match status" value="2"/>
</dbReference>
<dbReference type="PANTHER" id="PTHR19879:SF9">
    <property type="entry name" value="TRANSCRIPTION INITIATION FACTOR TFIID SUBUNIT 5"/>
    <property type="match status" value="1"/>
</dbReference>
<dbReference type="Proteomes" id="UP001189429">
    <property type="component" value="Unassembled WGS sequence"/>
</dbReference>
<dbReference type="PROSITE" id="PS50082">
    <property type="entry name" value="WD_REPEATS_2"/>
    <property type="match status" value="3"/>
</dbReference>
<dbReference type="InterPro" id="IPR000626">
    <property type="entry name" value="Ubiquitin-like_dom"/>
</dbReference>
<feature type="domain" description="Ubiquitin-like" evidence="4">
    <location>
        <begin position="2"/>
        <end position="82"/>
    </location>
</feature>